<evidence type="ECO:0000256" key="1">
    <source>
        <dbReference type="ARBA" id="ARBA00004990"/>
    </source>
</evidence>
<keyword evidence="6" id="KW-0547">Nucleotide-binding</keyword>
<dbReference type="Gene3D" id="3.40.50.620">
    <property type="entry name" value="HUPs"/>
    <property type="match status" value="1"/>
</dbReference>
<keyword evidence="7" id="KW-0067">ATP-binding</keyword>
<evidence type="ECO:0000256" key="3">
    <source>
        <dbReference type="ARBA" id="ARBA00012219"/>
    </source>
</evidence>
<dbReference type="EC" id="6.3.2.1" evidence="3"/>
<comment type="similarity">
    <text evidence="2">Belongs to the pantothenate synthetase family.</text>
</comment>
<organism evidence="9">
    <name type="scientific">freshwater metagenome</name>
    <dbReference type="NCBI Taxonomy" id="449393"/>
    <lineage>
        <taxon>unclassified sequences</taxon>
        <taxon>metagenomes</taxon>
        <taxon>ecological metagenomes</taxon>
    </lineage>
</organism>
<evidence type="ECO:0000256" key="6">
    <source>
        <dbReference type="ARBA" id="ARBA00022741"/>
    </source>
</evidence>
<sequence>MQILRTPKELSQTVDACRINGQSVAMVPTMGALHQGHTSLFDLAHQHADVVVATIFVNPLQFNNSVDFDKYPLQLDHDIQLLEQHAVQFLYAPTVDTMYGANFSTSVHVGGITDVLEGSSRPGHFSGVSTVVAKLFSAGRPDVAIFGQKDFQQIAVIQRMVADLDIPIQIIVAPTIRETDGLAMSSRNIRLSGSARQEAAAISQGLRQAQDQFAAGIRESEHLIKTVKSAIEPTSAVIDYVNVIDSASLRDLSTASQGCVIVLAVLLDGVRLIDNHILV</sequence>
<name>A0A6J6QI40_9ZZZZ</name>
<evidence type="ECO:0000313" key="12">
    <source>
        <dbReference type="EMBL" id="CAB4892025.1"/>
    </source>
</evidence>
<dbReference type="GO" id="GO:0005524">
    <property type="term" value="F:ATP binding"/>
    <property type="evidence" value="ECO:0007669"/>
    <property type="project" value="UniProtKB-KW"/>
</dbReference>
<reference evidence="9" key="1">
    <citation type="submission" date="2020-05" db="EMBL/GenBank/DDBJ databases">
        <authorList>
            <person name="Chiriac C."/>
            <person name="Salcher M."/>
            <person name="Ghai R."/>
            <person name="Kavagutti S V."/>
        </authorList>
    </citation>
    <scope>NUCLEOTIDE SEQUENCE</scope>
</reference>
<keyword evidence="4" id="KW-0436">Ligase</keyword>
<comment type="pathway">
    <text evidence="1">Cofactor biosynthesis; (R)-pantothenate biosynthesis; (R)-pantothenate from (R)-pantoate and beta-alanine: step 1/1.</text>
</comment>
<evidence type="ECO:0000256" key="2">
    <source>
        <dbReference type="ARBA" id="ARBA00009256"/>
    </source>
</evidence>
<dbReference type="EMBL" id="CAFBPS010000054">
    <property type="protein sequence ID" value="CAB5029742.1"/>
    <property type="molecule type" value="Genomic_DNA"/>
</dbReference>
<dbReference type="InterPro" id="IPR014729">
    <property type="entry name" value="Rossmann-like_a/b/a_fold"/>
</dbReference>
<dbReference type="GO" id="GO:0004592">
    <property type="term" value="F:pantoate-beta-alanine ligase activity"/>
    <property type="evidence" value="ECO:0007669"/>
    <property type="project" value="UniProtKB-EC"/>
</dbReference>
<proteinExistence type="inferred from homology"/>
<evidence type="ECO:0000256" key="4">
    <source>
        <dbReference type="ARBA" id="ARBA00022598"/>
    </source>
</evidence>
<dbReference type="EMBL" id="CAEZYH010000005">
    <property type="protein sequence ID" value="CAB4708725.1"/>
    <property type="molecule type" value="Genomic_DNA"/>
</dbReference>
<dbReference type="PANTHER" id="PTHR21299">
    <property type="entry name" value="CYTIDYLATE KINASE/PANTOATE-BETA-ALANINE LIGASE"/>
    <property type="match status" value="1"/>
</dbReference>
<dbReference type="EMBL" id="CAFBLJ010000005">
    <property type="protein sequence ID" value="CAB4856507.1"/>
    <property type="molecule type" value="Genomic_DNA"/>
</dbReference>
<dbReference type="UniPathway" id="UPA00028">
    <property type="reaction ID" value="UER00005"/>
</dbReference>
<evidence type="ECO:0000313" key="9">
    <source>
        <dbReference type="EMBL" id="CAB4708725.1"/>
    </source>
</evidence>
<dbReference type="NCBIfam" id="TIGR00018">
    <property type="entry name" value="panC"/>
    <property type="match status" value="1"/>
</dbReference>
<dbReference type="PANTHER" id="PTHR21299:SF1">
    <property type="entry name" value="PANTOATE--BETA-ALANINE LIGASE"/>
    <property type="match status" value="1"/>
</dbReference>
<keyword evidence="5" id="KW-0566">Pantothenate biosynthesis</keyword>
<evidence type="ECO:0000256" key="8">
    <source>
        <dbReference type="ARBA" id="ARBA00048258"/>
    </source>
</evidence>
<dbReference type="Gene3D" id="3.30.1300.10">
    <property type="entry name" value="Pantoate-beta-alanine ligase, C-terminal domain"/>
    <property type="match status" value="1"/>
</dbReference>
<dbReference type="EMBL" id="CAEZZP010000149">
    <property type="protein sequence ID" value="CAB4785322.1"/>
    <property type="molecule type" value="Genomic_DNA"/>
</dbReference>
<evidence type="ECO:0000256" key="7">
    <source>
        <dbReference type="ARBA" id="ARBA00022840"/>
    </source>
</evidence>
<dbReference type="GO" id="GO:0015940">
    <property type="term" value="P:pantothenate biosynthetic process"/>
    <property type="evidence" value="ECO:0007669"/>
    <property type="project" value="UniProtKB-UniPathway"/>
</dbReference>
<evidence type="ECO:0000313" key="10">
    <source>
        <dbReference type="EMBL" id="CAB4785322.1"/>
    </source>
</evidence>
<gene>
    <name evidence="9" type="ORF">UFOPK2658_00260</name>
    <name evidence="10" type="ORF">UFOPK2880_01694</name>
    <name evidence="11" type="ORF">UFOPK3304_00192</name>
    <name evidence="12" type="ORF">UFOPK3494_00427</name>
    <name evidence="13" type="ORF">UFOPK4134_00856</name>
</gene>
<dbReference type="SUPFAM" id="SSF52374">
    <property type="entry name" value="Nucleotidylyl transferase"/>
    <property type="match status" value="1"/>
</dbReference>
<protein>
    <recommendedName>
        <fullName evidence="3">pantoate--beta-alanine ligase (AMP-forming)</fullName>
        <ecNumber evidence="3">6.3.2.1</ecNumber>
    </recommendedName>
</protein>
<dbReference type="CDD" id="cd00560">
    <property type="entry name" value="PanC"/>
    <property type="match status" value="1"/>
</dbReference>
<dbReference type="EMBL" id="CAFBMF010000017">
    <property type="protein sequence ID" value="CAB4892025.1"/>
    <property type="molecule type" value="Genomic_DNA"/>
</dbReference>
<dbReference type="AlphaFoldDB" id="A0A6J6QI40"/>
<dbReference type="Pfam" id="PF02569">
    <property type="entry name" value="Pantoate_ligase"/>
    <property type="match status" value="1"/>
</dbReference>
<evidence type="ECO:0000256" key="5">
    <source>
        <dbReference type="ARBA" id="ARBA00022655"/>
    </source>
</evidence>
<dbReference type="GO" id="GO:0005829">
    <property type="term" value="C:cytosol"/>
    <property type="evidence" value="ECO:0007669"/>
    <property type="project" value="TreeGrafter"/>
</dbReference>
<comment type="catalytic activity">
    <reaction evidence="8">
        <text>(R)-pantoate + beta-alanine + ATP = (R)-pantothenate + AMP + diphosphate + H(+)</text>
        <dbReference type="Rhea" id="RHEA:10912"/>
        <dbReference type="ChEBI" id="CHEBI:15378"/>
        <dbReference type="ChEBI" id="CHEBI:15980"/>
        <dbReference type="ChEBI" id="CHEBI:29032"/>
        <dbReference type="ChEBI" id="CHEBI:30616"/>
        <dbReference type="ChEBI" id="CHEBI:33019"/>
        <dbReference type="ChEBI" id="CHEBI:57966"/>
        <dbReference type="ChEBI" id="CHEBI:456215"/>
        <dbReference type="EC" id="6.3.2.1"/>
    </reaction>
</comment>
<accession>A0A6J6QI40</accession>
<dbReference type="HAMAP" id="MF_00158">
    <property type="entry name" value="PanC"/>
    <property type="match status" value="1"/>
</dbReference>
<dbReference type="InterPro" id="IPR003721">
    <property type="entry name" value="Pantoate_ligase"/>
</dbReference>
<dbReference type="InterPro" id="IPR042176">
    <property type="entry name" value="Pantoate_ligase_C"/>
</dbReference>
<evidence type="ECO:0000313" key="13">
    <source>
        <dbReference type="EMBL" id="CAB5029742.1"/>
    </source>
</evidence>
<evidence type="ECO:0000313" key="11">
    <source>
        <dbReference type="EMBL" id="CAB4856507.1"/>
    </source>
</evidence>